<dbReference type="Proteomes" id="UP000321927">
    <property type="component" value="Unassembled WGS sequence"/>
</dbReference>
<comment type="caution">
    <text evidence="2">The sequence shown here is derived from an EMBL/GenBank/DDBJ whole genome shotgun (WGS) entry which is preliminary data.</text>
</comment>
<evidence type="ECO:0000259" key="1">
    <source>
        <dbReference type="Pfam" id="PF00535"/>
    </source>
</evidence>
<sequence length="365" mass="42043">MSEVIFSIIIPCYNQAHFLPDALNSLINQSFGDWEAIVINDGSTDNTKEVSESYMLKETRVRLVNQSNQGLSAARNTGIAQSNGKYITFLDADDWLYLDFLEIVRSYFISDADIVITGYDHWKNNIAVQQVSKHYSSIGIDYFIYKNFSPCMTFCIKKIRIDQIGVFDQSLKSAEDWDFWIRAAKCELKIVSIPDVLAAYRYSDHSMSRDGSRMYEALKEVFLRISQHDSRINVQNQIIPQGVDISRGILAALMPCLGVMIVQGNVEAALELYRTERIAFNLKPSKKDFCKLNSYLTFRYWNSLKELELVLEEFEPRIRFFLEVIIPSKLVANRISREIFRSSKMKLNHLRYGSVAGGILNRLIR</sequence>
<dbReference type="EMBL" id="VORV01000025">
    <property type="protein sequence ID" value="TXD75477.1"/>
    <property type="molecule type" value="Genomic_DNA"/>
</dbReference>
<evidence type="ECO:0000313" key="4">
    <source>
        <dbReference type="Proteomes" id="UP000249115"/>
    </source>
</evidence>
<name>A0A2W7QMW6_9BACT</name>
<dbReference type="SUPFAM" id="SSF53448">
    <property type="entry name" value="Nucleotide-diphospho-sugar transferases"/>
    <property type="match status" value="1"/>
</dbReference>
<reference evidence="2 4" key="1">
    <citation type="submission" date="2018-06" db="EMBL/GenBank/DDBJ databases">
        <title>Genomic Encyclopedia of Archaeal and Bacterial Type Strains, Phase II (KMG-II): from individual species to whole genera.</title>
        <authorList>
            <person name="Goeker M."/>
        </authorList>
    </citation>
    <scope>NUCLEOTIDE SEQUENCE [LARGE SCALE GENOMIC DNA]</scope>
    <source>
        <strain evidence="2 4">DSM 22686</strain>
    </source>
</reference>
<keyword evidence="2" id="KW-0808">Transferase</keyword>
<protein>
    <submittedName>
        <fullName evidence="2 3">Glycosyltransferase</fullName>
    </submittedName>
</protein>
<dbReference type="RefSeq" id="WP_086503354.1">
    <property type="nucleotide sequence ID" value="NZ_MSSV01000036.1"/>
</dbReference>
<dbReference type="Pfam" id="PF00535">
    <property type="entry name" value="Glycos_transf_2"/>
    <property type="match status" value="1"/>
</dbReference>
<evidence type="ECO:0000313" key="2">
    <source>
        <dbReference type="EMBL" id="PZX49803.1"/>
    </source>
</evidence>
<evidence type="ECO:0000313" key="5">
    <source>
        <dbReference type="Proteomes" id="UP000321927"/>
    </source>
</evidence>
<dbReference type="PANTHER" id="PTHR43685">
    <property type="entry name" value="GLYCOSYLTRANSFERASE"/>
    <property type="match status" value="1"/>
</dbReference>
<dbReference type="EMBL" id="QKZU01000027">
    <property type="protein sequence ID" value="PZX49803.1"/>
    <property type="molecule type" value="Genomic_DNA"/>
</dbReference>
<proteinExistence type="predicted"/>
<dbReference type="InterPro" id="IPR001173">
    <property type="entry name" value="Glyco_trans_2-like"/>
</dbReference>
<reference evidence="3 5" key="2">
    <citation type="submission" date="2019-08" db="EMBL/GenBank/DDBJ databases">
        <title>Genome of Algoriphagus ratkowskyi IC026.</title>
        <authorList>
            <person name="Bowman J.P."/>
        </authorList>
    </citation>
    <scope>NUCLEOTIDE SEQUENCE [LARGE SCALE GENOMIC DNA]</scope>
    <source>
        <strain evidence="3 5">IC026</strain>
    </source>
</reference>
<dbReference type="Gene3D" id="3.90.550.10">
    <property type="entry name" value="Spore Coat Polysaccharide Biosynthesis Protein SpsA, Chain A"/>
    <property type="match status" value="1"/>
</dbReference>
<gene>
    <name evidence="3" type="ORF">ESW18_20320</name>
    <name evidence="2" type="ORF">LV84_04195</name>
</gene>
<dbReference type="Proteomes" id="UP000249115">
    <property type="component" value="Unassembled WGS sequence"/>
</dbReference>
<dbReference type="InterPro" id="IPR029044">
    <property type="entry name" value="Nucleotide-diphossugar_trans"/>
</dbReference>
<dbReference type="GO" id="GO:0016740">
    <property type="term" value="F:transferase activity"/>
    <property type="evidence" value="ECO:0007669"/>
    <property type="project" value="UniProtKB-KW"/>
</dbReference>
<evidence type="ECO:0000313" key="3">
    <source>
        <dbReference type="EMBL" id="TXD75477.1"/>
    </source>
</evidence>
<feature type="domain" description="Glycosyltransferase 2-like" evidence="1">
    <location>
        <begin position="7"/>
        <end position="135"/>
    </location>
</feature>
<keyword evidence="5" id="KW-1185">Reference proteome</keyword>
<dbReference type="OrthoDB" id="9815829at2"/>
<organism evidence="2 4">
    <name type="scientific">Algoriphagus ratkowskyi</name>
    <dbReference type="NCBI Taxonomy" id="57028"/>
    <lineage>
        <taxon>Bacteria</taxon>
        <taxon>Pseudomonadati</taxon>
        <taxon>Bacteroidota</taxon>
        <taxon>Cytophagia</taxon>
        <taxon>Cytophagales</taxon>
        <taxon>Cyclobacteriaceae</taxon>
        <taxon>Algoriphagus</taxon>
    </lineage>
</organism>
<dbReference type="AlphaFoldDB" id="A0A2W7QMW6"/>
<dbReference type="PANTHER" id="PTHR43685:SF2">
    <property type="entry name" value="GLYCOSYLTRANSFERASE 2-LIKE DOMAIN-CONTAINING PROTEIN"/>
    <property type="match status" value="1"/>
</dbReference>
<accession>A0A2W7QMW6</accession>
<dbReference type="InterPro" id="IPR050834">
    <property type="entry name" value="Glycosyltransf_2"/>
</dbReference>